<dbReference type="PROSITE" id="PS52016">
    <property type="entry name" value="TONB_DEPENDENT_REC_3"/>
    <property type="match status" value="1"/>
</dbReference>
<dbReference type="OrthoDB" id="9768177at2"/>
<evidence type="ECO:0000256" key="3">
    <source>
        <dbReference type="ARBA" id="ARBA00022452"/>
    </source>
</evidence>
<evidence type="ECO:0000259" key="14">
    <source>
        <dbReference type="Pfam" id="PF07715"/>
    </source>
</evidence>
<dbReference type="EMBL" id="NOXX01000215">
    <property type="protein sequence ID" value="OYQ42243.1"/>
    <property type="molecule type" value="Genomic_DNA"/>
</dbReference>
<dbReference type="Pfam" id="PF13715">
    <property type="entry name" value="CarbopepD_reg_2"/>
    <property type="match status" value="1"/>
</dbReference>
<comment type="caution">
    <text evidence="15">The sequence shown here is derived from an EMBL/GenBank/DDBJ whole genome shotgun (WGS) entry which is preliminary data.</text>
</comment>
<dbReference type="NCBIfam" id="TIGR04056">
    <property type="entry name" value="OMP_RagA_SusC"/>
    <property type="match status" value="1"/>
</dbReference>
<dbReference type="NCBIfam" id="TIGR04057">
    <property type="entry name" value="SusC_RagA_signa"/>
    <property type="match status" value="1"/>
</dbReference>
<gene>
    <name evidence="15" type="ORF">CHX27_12125</name>
</gene>
<dbReference type="SUPFAM" id="SSF56935">
    <property type="entry name" value="Porins"/>
    <property type="match status" value="1"/>
</dbReference>
<keyword evidence="8" id="KW-0675">Receptor</keyword>
<dbReference type="AlphaFoldDB" id="A0A255ZL34"/>
<keyword evidence="3 10" id="KW-1134">Transmembrane beta strand</keyword>
<dbReference type="InterPro" id="IPR037066">
    <property type="entry name" value="Plug_dom_sf"/>
</dbReference>
<dbReference type="InterPro" id="IPR023997">
    <property type="entry name" value="TonB-dep_OMP_SusC/RagA_CS"/>
</dbReference>
<dbReference type="Pfam" id="PF00593">
    <property type="entry name" value="TonB_dep_Rec_b-barrel"/>
    <property type="match status" value="1"/>
</dbReference>
<name>A0A255ZL34_9FLAO</name>
<keyword evidence="4 10" id="KW-0812">Transmembrane</keyword>
<dbReference type="Pfam" id="PF07715">
    <property type="entry name" value="Plug"/>
    <property type="match status" value="1"/>
</dbReference>
<evidence type="ECO:0000256" key="4">
    <source>
        <dbReference type="ARBA" id="ARBA00022692"/>
    </source>
</evidence>
<evidence type="ECO:0000259" key="13">
    <source>
        <dbReference type="Pfam" id="PF00593"/>
    </source>
</evidence>
<dbReference type="GO" id="GO:0044718">
    <property type="term" value="P:siderophore transmembrane transport"/>
    <property type="evidence" value="ECO:0007669"/>
    <property type="project" value="TreeGrafter"/>
</dbReference>
<keyword evidence="9 10" id="KW-0998">Cell outer membrane</keyword>
<keyword evidence="6 11" id="KW-0798">TonB box</keyword>
<dbReference type="RefSeq" id="WP_094487039.1">
    <property type="nucleotide sequence ID" value="NZ_NOXX01000215.1"/>
</dbReference>
<protein>
    <submittedName>
        <fullName evidence="15">SusC/RagA family TonB-linked outer membrane protein</fullName>
    </submittedName>
</protein>
<evidence type="ECO:0000256" key="8">
    <source>
        <dbReference type="ARBA" id="ARBA00023170"/>
    </source>
</evidence>
<dbReference type="InterPro" id="IPR000531">
    <property type="entry name" value="Beta-barrel_TonB"/>
</dbReference>
<dbReference type="SUPFAM" id="SSF49464">
    <property type="entry name" value="Carboxypeptidase regulatory domain-like"/>
    <property type="match status" value="1"/>
</dbReference>
<accession>A0A255ZL34</accession>
<dbReference type="Proteomes" id="UP000216035">
    <property type="component" value="Unassembled WGS sequence"/>
</dbReference>
<evidence type="ECO:0000256" key="1">
    <source>
        <dbReference type="ARBA" id="ARBA00004571"/>
    </source>
</evidence>
<comment type="similarity">
    <text evidence="10 11">Belongs to the TonB-dependent receptor family.</text>
</comment>
<evidence type="ECO:0000256" key="11">
    <source>
        <dbReference type="RuleBase" id="RU003357"/>
    </source>
</evidence>
<evidence type="ECO:0000256" key="7">
    <source>
        <dbReference type="ARBA" id="ARBA00023136"/>
    </source>
</evidence>
<sequence length="1017" mass="111830">MKTIYKKLLLSVLLLPFSVLAQSTLTGTVTDKASGQPLPGVSVVVQGTTNGTSTDFDGKFSLSGLKNGQVVVFSFIGYKEVSETFTGQKSVAISLAEETNELTEVVVQIGYGSVRKKDATGSVTQLSSKEFNKGANVTAENLLAGRVAGVTVNLGGGAPGSGAQIRIRGGSSLSASNDPLIVIDGLPITNNRNEGSTSILASLNPNDIESFNILKDASATAIYGSRAANGVIIINTKRGSKKLSVDYNFQYGSGNQINQIEVMNASQFTSFLQSVSPAFNPANPSAYITNRLGVPDPNAAPGTFDDPTTPQIEGRIISDTNWQDEIYRRTDFVDNNLSIRGSLFNVVPAKLTLNNTFQEGLRLTNTFQRTSTSLALNPRLFKDHLKINFSANYVVEKNRFADGVEGTAIRFDPTKPVRYEPSAFSGFFEYQIAGPSGALPAPQSPRNPVAQLLQTDDQGRQDRVFGNLEFDYKFHFLPELRAVVNLGYDQAYSVRTLFRSANGVATADLDPTDATRFIGRSTYLSQRRTNKLLDGYLAYNKTFGKVNIDATAGYSYQVFTYDGYNSGNMFDLTANRVPVNFADPDVVLVGYFGRANFTFNDKYILTASFRRDGTSRFSEDNRWGFFPAAAFAWKMKEDFFKDSNTVSDLKLRLGYGVSGQQDINAGDFYLARYNVGFTNSQYNIGGTNFQVGVPQSYNPDLKWETTTTYNAGIDYGFFGNRINGAVDVFYKLTEDLFFAETPFADGSNFGNQGPANIGSFSTKGIEFSINADIVRGDSFNWNVNFNVTRFERRIEELVADSDILTGSLPGGIGGRSGVHREGFTPFSFLMYKQLYDTTGRPIEGAFADLNADGIINENDRYIYKNPDPDATFGFSSNLNYKNFDFSFFMRASIGNRVFNQVNAGRAYSTYALSADAQLSNIPTSYFDNEFSIGAAETILSDLYIENGSFLRMDNITLGYTFPKWLDGKASLRLFTGCQNAFIITKYSGLDPEINNEGIDNTIYPRQRQFLFGANVKF</sequence>
<keyword evidence="16" id="KW-1185">Reference proteome</keyword>
<dbReference type="GO" id="GO:0015344">
    <property type="term" value="F:siderophore uptake transmembrane transporter activity"/>
    <property type="evidence" value="ECO:0007669"/>
    <property type="project" value="TreeGrafter"/>
</dbReference>
<evidence type="ECO:0000256" key="10">
    <source>
        <dbReference type="PROSITE-ProRule" id="PRU01360"/>
    </source>
</evidence>
<evidence type="ECO:0000256" key="2">
    <source>
        <dbReference type="ARBA" id="ARBA00022448"/>
    </source>
</evidence>
<feature type="domain" description="TonB-dependent receptor-like beta-barrel" evidence="13">
    <location>
        <begin position="428"/>
        <end position="979"/>
    </location>
</feature>
<feature type="signal peptide" evidence="12">
    <location>
        <begin position="1"/>
        <end position="21"/>
    </location>
</feature>
<dbReference type="InterPro" id="IPR023996">
    <property type="entry name" value="TonB-dep_OMP_SusC/RagA"/>
</dbReference>
<feature type="domain" description="TonB-dependent receptor plug" evidence="14">
    <location>
        <begin position="116"/>
        <end position="231"/>
    </location>
</feature>
<keyword evidence="5 12" id="KW-0732">Signal</keyword>
<dbReference type="PANTHER" id="PTHR30069">
    <property type="entry name" value="TONB-DEPENDENT OUTER MEMBRANE RECEPTOR"/>
    <property type="match status" value="1"/>
</dbReference>
<evidence type="ECO:0000256" key="6">
    <source>
        <dbReference type="ARBA" id="ARBA00023077"/>
    </source>
</evidence>
<organism evidence="15 16">
    <name type="scientific">Flavobacterium aurantiibacter</name>
    <dbReference type="NCBI Taxonomy" id="2023067"/>
    <lineage>
        <taxon>Bacteria</taxon>
        <taxon>Pseudomonadati</taxon>
        <taxon>Bacteroidota</taxon>
        <taxon>Flavobacteriia</taxon>
        <taxon>Flavobacteriales</taxon>
        <taxon>Flavobacteriaceae</taxon>
        <taxon>Flavobacterium</taxon>
    </lineage>
</organism>
<evidence type="ECO:0000313" key="15">
    <source>
        <dbReference type="EMBL" id="OYQ42243.1"/>
    </source>
</evidence>
<dbReference type="GO" id="GO:0009279">
    <property type="term" value="C:cell outer membrane"/>
    <property type="evidence" value="ECO:0007669"/>
    <property type="project" value="UniProtKB-SubCell"/>
</dbReference>
<dbReference type="PANTHER" id="PTHR30069:SF29">
    <property type="entry name" value="HEMOGLOBIN AND HEMOGLOBIN-HAPTOGLOBIN-BINDING PROTEIN 1-RELATED"/>
    <property type="match status" value="1"/>
</dbReference>
<keyword evidence="7 10" id="KW-0472">Membrane</keyword>
<proteinExistence type="inferred from homology"/>
<keyword evidence="2 10" id="KW-0813">Transport</keyword>
<dbReference type="Gene3D" id="2.40.170.20">
    <property type="entry name" value="TonB-dependent receptor, beta-barrel domain"/>
    <property type="match status" value="1"/>
</dbReference>
<reference evidence="15 16" key="1">
    <citation type="submission" date="2017-07" db="EMBL/GenBank/DDBJ databases">
        <title>Flavobacterium cyanobacteriorum sp. nov., isolated from cyanobacterial aggregates in a eutrophic lake.</title>
        <authorList>
            <person name="Cai H."/>
        </authorList>
    </citation>
    <scope>NUCLEOTIDE SEQUENCE [LARGE SCALE GENOMIC DNA]</scope>
    <source>
        <strain evidence="15 16">TH167</strain>
    </source>
</reference>
<evidence type="ECO:0000256" key="5">
    <source>
        <dbReference type="ARBA" id="ARBA00022729"/>
    </source>
</evidence>
<dbReference type="InterPro" id="IPR036942">
    <property type="entry name" value="Beta-barrel_TonB_sf"/>
</dbReference>
<comment type="subcellular location">
    <subcellularLocation>
        <location evidence="1 10">Cell outer membrane</location>
        <topology evidence="1 10">Multi-pass membrane protein</topology>
    </subcellularLocation>
</comment>
<dbReference type="InterPro" id="IPR008969">
    <property type="entry name" value="CarboxyPept-like_regulatory"/>
</dbReference>
<dbReference type="InterPro" id="IPR039426">
    <property type="entry name" value="TonB-dep_rcpt-like"/>
</dbReference>
<evidence type="ECO:0000256" key="12">
    <source>
        <dbReference type="SAM" id="SignalP"/>
    </source>
</evidence>
<dbReference type="InterPro" id="IPR012910">
    <property type="entry name" value="Plug_dom"/>
</dbReference>
<dbReference type="Gene3D" id="2.60.40.1120">
    <property type="entry name" value="Carboxypeptidase-like, regulatory domain"/>
    <property type="match status" value="1"/>
</dbReference>
<evidence type="ECO:0000256" key="9">
    <source>
        <dbReference type="ARBA" id="ARBA00023237"/>
    </source>
</evidence>
<feature type="chain" id="PRO_5012852646" evidence="12">
    <location>
        <begin position="22"/>
        <end position="1017"/>
    </location>
</feature>
<evidence type="ECO:0000313" key="16">
    <source>
        <dbReference type="Proteomes" id="UP000216035"/>
    </source>
</evidence>
<dbReference type="Gene3D" id="2.170.130.10">
    <property type="entry name" value="TonB-dependent receptor, plug domain"/>
    <property type="match status" value="1"/>
</dbReference>